<reference evidence="1 2" key="1">
    <citation type="submission" date="2008-12" db="EMBL/GenBank/DDBJ databases">
        <authorList>
            <person name="Fulton L."/>
            <person name="Clifton S."/>
            <person name="Fulton B."/>
            <person name="Xu J."/>
            <person name="Minx P."/>
            <person name="Pepin K.H."/>
            <person name="Johnson M."/>
            <person name="Bhonagiri V."/>
            <person name="Nash W.E."/>
            <person name="Mardis E.R."/>
            <person name="Wilson R.K."/>
        </authorList>
    </citation>
    <scope>NUCLEOTIDE SEQUENCE [LARGE SCALE GENOMIC DNA]</scope>
    <source>
        <strain evidence="1 2">DSM 12042</strain>
    </source>
</reference>
<accession>B9Y3J2</accession>
<organism evidence="1 2">
    <name type="scientific">Holdemania filiformis DSM 12042</name>
    <dbReference type="NCBI Taxonomy" id="545696"/>
    <lineage>
        <taxon>Bacteria</taxon>
        <taxon>Bacillati</taxon>
        <taxon>Bacillota</taxon>
        <taxon>Erysipelotrichia</taxon>
        <taxon>Erysipelotrichales</taxon>
        <taxon>Erysipelotrichaceae</taxon>
        <taxon>Holdemania</taxon>
    </lineage>
</organism>
<evidence type="ECO:0000313" key="1">
    <source>
        <dbReference type="EMBL" id="EEF69453.1"/>
    </source>
</evidence>
<proteinExistence type="predicted"/>
<gene>
    <name evidence="1" type="ORF">HOLDEFILI_00368</name>
</gene>
<dbReference type="Proteomes" id="UP000005950">
    <property type="component" value="Unassembled WGS sequence"/>
</dbReference>
<dbReference type="EMBL" id="ACCF01000021">
    <property type="protein sequence ID" value="EEF69453.1"/>
    <property type="molecule type" value="Genomic_DNA"/>
</dbReference>
<protein>
    <submittedName>
        <fullName evidence="1">Uncharacterized protein</fullName>
    </submittedName>
</protein>
<dbReference type="STRING" id="545696.HOLDEFILI_00368"/>
<sequence length="49" mass="5434">MFSLFHPGFPCFFSDITPLEMITLTKEAGVLPASLFSADPPTGRFCRHC</sequence>
<evidence type="ECO:0000313" key="2">
    <source>
        <dbReference type="Proteomes" id="UP000005950"/>
    </source>
</evidence>
<name>B9Y3J2_9FIRM</name>
<dbReference type="AlphaFoldDB" id="B9Y3J2"/>
<reference evidence="1 2" key="2">
    <citation type="submission" date="2009-02" db="EMBL/GenBank/DDBJ databases">
        <title>Draft genome sequence of Holdemania filiformis DSM 12042.</title>
        <authorList>
            <person name="Sudarsanam P."/>
            <person name="Ley R."/>
            <person name="Guruge J."/>
            <person name="Turnbaugh P.J."/>
            <person name="Mahowald M."/>
            <person name="Liep D."/>
            <person name="Gordon J."/>
        </authorList>
    </citation>
    <scope>NUCLEOTIDE SEQUENCE [LARGE SCALE GENOMIC DNA]</scope>
    <source>
        <strain evidence="1 2">DSM 12042</strain>
    </source>
</reference>
<comment type="caution">
    <text evidence="1">The sequence shown here is derived from an EMBL/GenBank/DDBJ whole genome shotgun (WGS) entry which is preliminary data.</text>
</comment>
<dbReference type="HOGENOM" id="CLU_3136503_0_0_9"/>